<dbReference type="GO" id="GO:0008017">
    <property type="term" value="F:microtubule binding"/>
    <property type="evidence" value="ECO:0007669"/>
    <property type="project" value="TreeGrafter"/>
</dbReference>
<dbReference type="GO" id="GO:0003341">
    <property type="term" value="P:cilium movement"/>
    <property type="evidence" value="ECO:0007669"/>
    <property type="project" value="TreeGrafter"/>
</dbReference>
<sequence>MSRTISQVFEEFQRARSHFVQTLADLTQRPQNIDGLRAAGALRLLRPLLLDSIPGIQQTAAVAVGRLAGHSEEAARECVNEEILPHLVASVAEQNRFYRRSAAFVMRSIAKHSPELAQICWCLSRIGTHSVEFAEAVVEAEALPKTLHCLKDPDDLVRKNAATCVREIVKHTPQLAVFAANAGAIAALIDLIQETTGPTRVAGILALGYIGAFTETLALAIIVQKGIPPLKNALETETEDHAKAAAAWLLSAFLSPDSSDELKAKAKRALKNIIQMCTHLTALETLLGEAPPSILKCIVQQFAKVLPNDPKARRAFVQTGALQTLLKIRETEAASEVLDYIQSVCNLYPPEVVNYYSPGYSAILIEKIDAQA</sequence>
<dbReference type="GO" id="GO:0015630">
    <property type="term" value="C:microtubule cytoskeleton"/>
    <property type="evidence" value="ECO:0007669"/>
    <property type="project" value="TreeGrafter"/>
</dbReference>
<dbReference type="SUPFAM" id="SSF48371">
    <property type="entry name" value="ARM repeat"/>
    <property type="match status" value="1"/>
</dbReference>
<accession>U6LUL5</accession>
<dbReference type="Proteomes" id="UP000030750">
    <property type="component" value="Unassembled WGS sequence"/>
</dbReference>
<dbReference type="InterPro" id="IPR011989">
    <property type="entry name" value="ARM-like"/>
</dbReference>
<proteinExistence type="predicted"/>
<dbReference type="SMART" id="SM00185">
    <property type="entry name" value="ARM"/>
    <property type="match status" value="4"/>
</dbReference>
<gene>
    <name evidence="1" type="ORF">EBH_0071370</name>
</gene>
<dbReference type="EMBL" id="HG713524">
    <property type="protein sequence ID" value="CDJ54027.1"/>
    <property type="molecule type" value="Genomic_DNA"/>
</dbReference>
<protein>
    <submittedName>
        <fullName evidence="1">Armadillo/beta-catenin-like repeat protein, putative</fullName>
    </submittedName>
</protein>
<keyword evidence="2" id="KW-1185">Reference proteome</keyword>
<dbReference type="VEuPathDB" id="ToxoDB:EBH_0071370"/>
<dbReference type="Gene3D" id="1.25.10.10">
    <property type="entry name" value="Leucine-rich Repeat Variant"/>
    <property type="match status" value="2"/>
</dbReference>
<reference evidence="1" key="2">
    <citation type="submission" date="2013-10" db="EMBL/GenBank/DDBJ databases">
        <authorList>
            <person name="Aslett M."/>
        </authorList>
    </citation>
    <scope>NUCLEOTIDE SEQUENCE [LARGE SCALE GENOMIC DNA]</scope>
    <source>
        <strain evidence="1">Houghton</strain>
    </source>
</reference>
<dbReference type="InterPro" id="IPR000225">
    <property type="entry name" value="Armadillo"/>
</dbReference>
<dbReference type="Pfam" id="PF00514">
    <property type="entry name" value="Arm"/>
    <property type="match status" value="1"/>
</dbReference>
<dbReference type="PANTHER" id="PTHR23314:SF0">
    <property type="entry name" value="SPERM-ASSOCIATED ANTIGEN 6"/>
    <property type="match status" value="1"/>
</dbReference>
<dbReference type="AlphaFoldDB" id="U6LUL5"/>
<evidence type="ECO:0000313" key="2">
    <source>
        <dbReference type="Proteomes" id="UP000030750"/>
    </source>
</evidence>
<dbReference type="InterPro" id="IPR016024">
    <property type="entry name" value="ARM-type_fold"/>
</dbReference>
<name>U6LUL5_9EIME</name>
<evidence type="ECO:0000313" key="1">
    <source>
        <dbReference type="EMBL" id="CDJ54027.1"/>
    </source>
</evidence>
<dbReference type="OrthoDB" id="7537227at2759"/>
<reference evidence="1" key="1">
    <citation type="submission" date="2013-10" db="EMBL/GenBank/DDBJ databases">
        <title>Genomic analysis of the causative agents of coccidiosis in chickens.</title>
        <authorList>
            <person name="Reid A.J."/>
            <person name="Blake D."/>
            <person name="Billington K."/>
            <person name="Browne H."/>
            <person name="Dunn M."/>
            <person name="Hung S."/>
            <person name="Kawahara F."/>
            <person name="Miranda-Saavedra D."/>
            <person name="Mourier T."/>
            <person name="Nagra H."/>
            <person name="Otto T.D."/>
            <person name="Rawlings N."/>
            <person name="Sanchez A."/>
            <person name="Sanders M."/>
            <person name="Subramaniam C."/>
            <person name="Tay Y."/>
            <person name="Dear P."/>
            <person name="Doerig C."/>
            <person name="Gruber A."/>
            <person name="Parkinson J."/>
            <person name="Shirley M."/>
            <person name="Wan K.L."/>
            <person name="Berriman M."/>
            <person name="Tomley F."/>
            <person name="Pain A."/>
        </authorList>
    </citation>
    <scope>NUCLEOTIDE SEQUENCE [LARGE SCALE GENOMIC DNA]</scope>
    <source>
        <strain evidence="1">Houghton</strain>
    </source>
</reference>
<organism evidence="1 2">
    <name type="scientific">Eimeria brunetti</name>
    <dbReference type="NCBI Taxonomy" id="51314"/>
    <lineage>
        <taxon>Eukaryota</taxon>
        <taxon>Sar</taxon>
        <taxon>Alveolata</taxon>
        <taxon>Apicomplexa</taxon>
        <taxon>Conoidasida</taxon>
        <taxon>Coccidia</taxon>
        <taxon>Eucoccidiorida</taxon>
        <taxon>Eimeriorina</taxon>
        <taxon>Eimeriidae</taxon>
        <taxon>Eimeria</taxon>
    </lineage>
</organism>
<dbReference type="PANTHER" id="PTHR23314">
    <property type="entry name" value="SPERM-ASSOCIATED ANTIGEN 6 ARMADILLO REPEAT-CONTAINING"/>
    <property type="match status" value="1"/>
</dbReference>